<feature type="domain" description="C2H2-type" evidence="8">
    <location>
        <begin position="12"/>
        <end position="39"/>
    </location>
</feature>
<sequence length="302" mass="35642">MGTGFRVAAGTYICDICSKVYRTEVSLNYHKKMVCGVEPRFFCNICRFNTKYKHCLSNHMIVRHSLSLSKKELNNYKKIQLIHGAALKCIFKCIIEISYSIMYYIPVFYNNFENEVTNNLCQIAHIKYVSAVNQKLFHCDTCGKTFRHQASLFNHRKYTCGKVANIPSYLRLKPSRVPEVAEPNIDHPDRGDLPMKIELTEENSEILKPWLTWAEEYDKPKKPCKRIRGQFACTQCDRIYIRKDSLQRHLNYECGKEPQFQCPFCPQKCKRRAHQMRHIQRQHKDKIGILEENNPDLFYKKQ</sequence>
<keyword evidence="2" id="KW-0677">Repeat</keyword>
<name>A0ABQ9JFV3_9CUCU</name>
<dbReference type="InterPro" id="IPR013087">
    <property type="entry name" value="Znf_C2H2_type"/>
</dbReference>
<dbReference type="EMBL" id="JAPWTJ010000668">
    <property type="protein sequence ID" value="KAJ8976464.1"/>
    <property type="molecule type" value="Genomic_DNA"/>
</dbReference>
<dbReference type="Proteomes" id="UP001162164">
    <property type="component" value="Unassembled WGS sequence"/>
</dbReference>
<dbReference type="SUPFAM" id="SSF57667">
    <property type="entry name" value="beta-beta-alpha zinc fingers"/>
    <property type="match status" value="3"/>
</dbReference>
<evidence type="ECO:0000256" key="1">
    <source>
        <dbReference type="ARBA" id="ARBA00022723"/>
    </source>
</evidence>
<comment type="caution">
    <text evidence="9">The sequence shown here is derived from an EMBL/GenBank/DDBJ whole genome shotgun (WGS) entry which is preliminary data.</text>
</comment>
<accession>A0ABQ9JFV3</accession>
<dbReference type="Pfam" id="PF00096">
    <property type="entry name" value="zf-C2H2"/>
    <property type="match status" value="2"/>
</dbReference>
<evidence type="ECO:0000256" key="3">
    <source>
        <dbReference type="ARBA" id="ARBA00022771"/>
    </source>
</evidence>
<dbReference type="PANTHER" id="PTHR24388:SF104">
    <property type="entry name" value="AT-RICH BINDING PROTEIN-RELATED"/>
    <property type="match status" value="1"/>
</dbReference>
<protein>
    <recommendedName>
        <fullName evidence="8">C2H2-type domain-containing protein</fullName>
    </recommendedName>
</protein>
<keyword evidence="1" id="KW-0479">Metal-binding</keyword>
<proteinExistence type="inferred from homology"/>
<keyword evidence="10" id="KW-1185">Reference proteome</keyword>
<evidence type="ECO:0000259" key="8">
    <source>
        <dbReference type="PROSITE" id="PS50157"/>
    </source>
</evidence>
<evidence type="ECO:0000256" key="4">
    <source>
        <dbReference type="ARBA" id="ARBA00022833"/>
    </source>
</evidence>
<reference evidence="9" key="1">
    <citation type="journal article" date="2023" name="Insect Mol. Biol.">
        <title>Genome sequencing provides insights into the evolution of gene families encoding plant cell wall-degrading enzymes in longhorned beetles.</title>
        <authorList>
            <person name="Shin N.R."/>
            <person name="Okamura Y."/>
            <person name="Kirsch R."/>
            <person name="Pauchet Y."/>
        </authorList>
    </citation>
    <scope>NUCLEOTIDE SEQUENCE</scope>
    <source>
        <strain evidence="9">MMC_N1</strain>
    </source>
</reference>
<dbReference type="PROSITE" id="PS00028">
    <property type="entry name" value="ZINC_FINGER_C2H2_1"/>
    <property type="match status" value="1"/>
</dbReference>
<feature type="domain" description="C2H2-type" evidence="8">
    <location>
        <begin position="137"/>
        <end position="164"/>
    </location>
</feature>
<organism evidence="9 10">
    <name type="scientific">Molorchus minor</name>
    <dbReference type="NCBI Taxonomy" id="1323400"/>
    <lineage>
        <taxon>Eukaryota</taxon>
        <taxon>Metazoa</taxon>
        <taxon>Ecdysozoa</taxon>
        <taxon>Arthropoda</taxon>
        <taxon>Hexapoda</taxon>
        <taxon>Insecta</taxon>
        <taxon>Pterygota</taxon>
        <taxon>Neoptera</taxon>
        <taxon>Endopterygota</taxon>
        <taxon>Coleoptera</taxon>
        <taxon>Polyphaga</taxon>
        <taxon>Cucujiformia</taxon>
        <taxon>Chrysomeloidea</taxon>
        <taxon>Cerambycidae</taxon>
        <taxon>Lamiinae</taxon>
        <taxon>Monochamini</taxon>
        <taxon>Molorchus</taxon>
    </lineage>
</organism>
<dbReference type="Pfam" id="PF13912">
    <property type="entry name" value="zf-C2H2_6"/>
    <property type="match status" value="1"/>
</dbReference>
<dbReference type="PROSITE" id="PS50157">
    <property type="entry name" value="ZINC_FINGER_C2H2_2"/>
    <property type="match status" value="3"/>
</dbReference>
<feature type="domain" description="C2H2-type" evidence="8">
    <location>
        <begin position="231"/>
        <end position="258"/>
    </location>
</feature>
<dbReference type="SMART" id="SM00355">
    <property type="entry name" value="ZnF_C2H2"/>
    <property type="match status" value="5"/>
</dbReference>
<dbReference type="InterPro" id="IPR036236">
    <property type="entry name" value="Znf_C2H2_sf"/>
</dbReference>
<keyword evidence="5" id="KW-0539">Nucleus</keyword>
<evidence type="ECO:0000256" key="5">
    <source>
        <dbReference type="ARBA" id="ARBA00023242"/>
    </source>
</evidence>
<dbReference type="PANTHER" id="PTHR24388">
    <property type="entry name" value="ZINC FINGER PROTEIN"/>
    <property type="match status" value="1"/>
</dbReference>
<dbReference type="InterPro" id="IPR050527">
    <property type="entry name" value="Snail/Krueppel_Znf"/>
</dbReference>
<comment type="similarity">
    <text evidence="6">Belongs to the snail C2H2-type zinc-finger protein family.</text>
</comment>
<evidence type="ECO:0000256" key="7">
    <source>
        <dbReference type="PROSITE-ProRule" id="PRU00042"/>
    </source>
</evidence>
<evidence type="ECO:0000256" key="6">
    <source>
        <dbReference type="ARBA" id="ARBA00037948"/>
    </source>
</evidence>
<dbReference type="Gene3D" id="3.30.160.60">
    <property type="entry name" value="Classic Zinc Finger"/>
    <property type="match status" value="2"/>
</dbReference>
<gene>
    <name evidence="9" type="ORF">NQ317_012414</name>
</gene>
<evidence type="ECO:0000256" key="2">
    <source>
        <dbReference type="ARBA" id="ARBA00022737"/>
    </source>
</evidence>
<evidence type="ECO:0000313" key="10">
    <source>
        <dbReference type="Proteomes" id="UP001162164"/>
    </source>
</evidence>
<evidence type="ECO:0000313" key="9">
    <source>
        <dbReference type="EMBL" id="KAJ8976464.1"/>
    </source>
</evidence>
<keyword evidence="3 7" id="KW-0863">Zinc-finger</keyword>
<keyword evidence="4" id="KW-0862">Zinc</keyword>